<evidence type="ECO:0000256" key="1">
    <source>
        <dbReference type="ARBA" id="ARBA00004141"/>
    </source>
</evidence>
<dbReference type="PANTHER" id="PTHR21389:SF0">
    <property type="entry name" value="ETOPOSIDE-INDUCED PROTEIN 2.4 HOMOLOG"/>
    <property type="match status" value="1"/>
</dbReference>
<name>S8FF34_FOMSC</name>
<dbReference type="OrthoDB" id="266518at2759"/>
<dbReference type="InParanoid" id="S8FF34"/>
<evidence type="ECO:0000256" key="5">
    <source>
        <dbReference type="SAM" id="Phobius"/>
    </source>
</evidence>
<feature type="transmembrane region" description="Helical" evidence="5">
    <location>
        <begin position="116"/>
        <end position="135"/>
    </location>
</feature>
<reference evidence="6 7" key="1">
    <citation type="journal article" date="2012" name="Science">
        <title>The Paleozoic origin of enzymatic lignin decomposition reconstructed from 31 fungal genomes.</title>
        <authorList>
            <person name="Floudas D."/>
            <person name="Binder M."/>
            <person name="Riley R."/>
            <person name="Barry K."/>
            <person name="Blanchette R.A."/>
            <person name="Henrissat B."/>
            <person name="Martinez A.T."/>
            <person name="Otillar R."/>
            <person name="Spatafora J.W."/>
            <person name="Yadav J.S."/>
            <person name="Aerts A."/>
            <person name="Benoit I."/>
            <person name="Boyd A."/>
            <person name="Carlson A."/>
            <person name="Copeland A."/>
            <person name="Coutinho P.M."/>
            <person name="de Vries R.P."/>
            <person name="Ferreira P."/>
            <person name="Findley K."/>
            <person name="Foster B."/>
            <person name="Gaskell J."/>
            <person name="Glotzer D."/>
            <person name="Gorecki P."/>
            <person name="Heitman J."/>
            <person name="Hesse C."/>
            <person name="Hori C."/>
            <person name="Igarashi K."/>
            <person name="Jurgens J.A."/>
            <person name="Kallen N."/>
            <person name="Kersten P."/>
            <person name="Kohler A."/>
            <person name="Kuees U."/>
            <person name="Kumar T.K.A."/>
            <person name="Kuo A."/>
            <person name="LaButti K."/>
            <person name="Larrondo L.F."/>
            <person name="Lindquist E."/>
            <person name="Ling A."/>
            <person name="Lombard V."/>
            <person name="Lucas S."/>
            <person name="Lundell T."/>
            <person name="Martin R."/>
            <person name="McLaughlin D.J."/>
            <person name="Morgenstern I."/>
            <person name="Morin E."/>
            <person name="Murat C."/>
            <person name="Nagy L.G."/>
            <person name="Nolan M."/>
            <person name="Ohm R.A."/>
            <person name="Patyshakuliyeva A."/>
            <person name="Rokas A."/>
            <person name="Ruiz-Duenas F.J."/>
            <person name="Sabat G."/>
            <person name="Salamov A."/>
            <person name="Samejima M."/>
            <person name="Schmutz J."/>
            <person name="Slot J.C."/>
            <person name="St John F."/>
            <person name="Stenlid J."/>
            <person name="Sun H."/>
            <person name="Sun S."/>
            <person name="Syed K."/>
            <person name="Tsang A."/>
            <person name="Wiebenga A."/>
            <person name="Young D."/>
            <person name="Pisabarro A."/>
            <person name="Eastwood D.C."/>
            <person name="Martin F."/>
            <person name="Cullen D."/>
            <person name="Grigoriev I.V."/>
            <person name="Hibbett D.S."/>
        </authorList>
    </citation>
    <scope>NUCLEOTIDE SEQUENCE</scope>
    <source>
        <strain evidence="7">FP-58527</strain>
    </source>
</reference>
<evidence type="ECO:0000256" key="3">
    <source>
        <dbReference type="ARBA" id="ARBA00022989"/>
    </source>
</evidence>
<dbReference type="eggNOG" id="KOG3966">
    <property type="taxonomic scope" value="Eukaryota"/>
</dbReference>
<feature type="transmembrane region" description="Helical" evidence="5">
    <location>
        <begin position="83"/>
        <end position="104"/>
    </location>
</feature>
<dbReference type="AlphaFoldDB" id="S8FF34"/>
<protein>
    <recommendedName>
        <fullName evidence="8">EI24-domain-containing protein</fullName>
    </recommendedName>
</protein>
<keyword evidence="3 5" id="KW-1133">Transmembrane helix</keyword>
<evidence type="ECO:0000256" key="4">
    <source>
        <dbReference type="ARBA" id="ARBA00023136"/>
    </source>
</evidence>
<organism evidence="6 7">
    <name type="scientific">Fomitopsis schrenkii</name>
    <name type="common">Brown rot fungus</name>
    <dbReference type="NCBI Taxonomy" id="2126942"/>
    <lineage>
        <taxon>Eukaryota</taxon>
        <taxon>Fungi</taxon>
        <taxon>Dikarya</taxon>
        <taxon>Basidiomycota</taxon>
        <taxon>Agaricomycotina</taxon>
        <taxon>Agaricomycetes</taxon>
        <taxon>Polyporales</taxon>
        <taxon>Fomitopsis</taxon>
    </lineage>
</organism>
<dbReference type="GO" id="GO:0016020">
    <property type="term" value="C:membrane"/>
    <property type="evidence" value="ECO:0007669"/>
    <property type="project" value="UniProtKB-SubCell"/>
</dbReference>
<evidence type="ECO:0008006" key="8">
    <source>
        <dbReference type="Google" id="ProtNLM"/>
    </source>
</evidence>
<dbReference type="STRING" id="743788.S8FF34"/>
<keyword evidence="7" id="KW-1185">Reference proteome</keyword>
<evidence type="ECO:0000313" key="6">
    <source>
        <dbReference type="EMBL" id="EPT00081.1"/>
    </source>
</evidence>
<comment type="subcellular location">
    <subcellularLocation>
        <location evidence="1">Membrane</location>
        <topology evidence="1">Multi-pass membrane protein</topology>
    </subcellularLocation>
</comment>
<keyword evidence="4 5" id="KW-0472">Membrane</keyword>
<feature type="transmembrane region" description="Helical" evidence="5">
    <location>
        <begin position="235"/>
        <end position="254"/>
    </location>
</feature>
<proteinExistence type="predicted"/>
<dbReference type="GO" id="GO:0005783">
    <property type="term" value="C:endoplasmic reticulum"/>
    <property type="evidence" value="ECO:0007669"/>
    <property type="project" value="TreeGrafter"/>
</dbReference>
<dbReference type="PANTHER" id="PTHR21389">
    <property type="entry name" value="P53 INDUCED PROTEIN"/>
    <property type="match status" value="1"/>
</dbReference>
<dbReference type="GO" id="GO:0016236">
    <property type="term" value="P:macroautophagy"/>
    <property type="evidence" value="ECO:0007669"/>
    <property type="project" value="TreeGrafter"/>
</dbReference>
<feature type="transmembrane region" description="Helical" evidence="5">
    <location>
        <begin position="166"/>
        <end position="189"/>
    </location>
</feature>
<feature type="transmembrane region" description="Helical" evidence="5">
    <location>
        <begin position="195"/>
        <end position="214"/>
    </location>
</feature>
<dbReference type="Pfam" id="PF07264">
    <property type="entry name" value="EI24"/>
    <property type="match status" value="1"/>
</dbReference>
<evidence type="ECO:0000313" key="7">
    <source>
        <dbReference type="Proteomes" id="UP000015241"/>
    </source>
</evidence>
<dbReference type="InterPro" id="IPR059112">
    <property type="entry name" value="CysZ/EI24"/>
</dbReference>
<keyword evidence="2 5" id="KW-0812">Transmembrane</keyword>
<evidence type="ECO:0000256" key="2">
    <source>
        <dbReference type="ARBA" id="ARBA00022692"/>
    </source>
</evidence>
<gene>
    <name evidence="6" type="ORF">FOMPIDRAFT_57520</name>
</gene>
<dbReference type="Proteomes" id="UP000015241">
    <property type="component" value="Unassembled WGS sequence"/>
</dbReference>
<dbReference type="HOGENOM" id="CLU_046461_0_0_1"/>
<sequence>MSSASHRPYPISPSVDHIYAVSPTASTFYTSRSAYPNFLPLQDTLRVHVSCAWRGLVDASRWDTVIRLVASDSEIRGNVLKSMLLNVLSLASIYLFDLLLFPLAKGEHYWLHRNVGWAYQVLWLLPVVSISLYLNRSWCGLIAKRTFALEHGPRAGASPPSTYSGLLNSLATSAYAGIMVATSLALSLVLARVPVVGPCAGFAFFCWVDAYYCFEHVWITRGLSLSRRVRHLEERWAYYWAFGLPSTALCMWGSSLANAALFALFFPAYIIMALHARPVPVDPYNPTVSLPQGMASSTLEDVRHPHPFVPIRLPIFALVLWLNDWVVRLLSLGGASAVSKQQLPGIPKGANRGHRRMFSEAVDSMEEGDFVELSPVVGLSPQLNLPSSGSLARMRASGSLASVGWSPRQKRD</sequence>
<accession>S8FF34</accession>
<dbReference type="EMBL" id="KE504151">
    <property type="protein sequence ID" value="EPT00081.1"/>
    <property type="molecule type" value="Genomic_DNA"/>
</dbReference>